<dbReference type="Proteomes" id="UP001292094">
    <property type="component" value="Unassembled WGS sequence"/>
</dbReference>
<protein>
    <recommendedName>
        <fullName evidence="3">von Hippel-Lindau disease tumour suppressor beta domain-containing protein</fullName>
    </recommendedName>
</protein>
<evidence type="ECO:0000313" key="4">
    <source>
        <dbReference type="EMBL" id="KAK4299225.1"/>
    </source>
</evidence>
<sequence length="211" mass="24338">MAQVYLGHGGSSNNRHIFFITLYHHELFYHNNKDAWVMADAEPGQHMDDGAEPERNDAEQSRPSLRSITSQTRTFVRFVNRTQRYVDVIWLDFRGVKQTYTRLSPGQLYKVVTYITHPWIFRDAETNCKLLVNSQEIYFPKPMPQIPLGHPVYGQASRNHISAYISIPLYTLKVRAAQVVQLCLSDLKEAHTLDIPKNLVDLIVNLGAERQ</sequence>
<name>A0AAE1TY12_9EUCA</name>
<dbReference type="InterPro" id="IPR022772">
    <property type="entry name" value="VHL_tumour_suppress_b/a_dom"/>
</dbReference>
<dbReference type="InterPro" id="IPR037140">
    <property type="entry name" value="VHL_beta_dom_sf"/>
</dbReference>
<evidence type="ECO:0000259" key="3">
    <source>
        <dbReference type="Pfam" id="PF01847"/>
    </source>
</evidence>
<dbReference type="FunFam" id="2.60.40.780:FF:000001">
    <property type="entry name" value="von Hippel-Lindau disease tumor suppressor"/>
    <property type="match status" value="1"/>
</dbReference>
<feature type="domain" description="von Hippel-Lindau disease tumour suppressor beta" evidence="3">
    <location>
        <begin position="65"/>
        <end position="142"/>
    </location>
</feature>
<dbReference type="Gene3D" id="2.60.40.780">
    <property type="entry name" value="von Hippel-Lindau disease tumour suppressor, beta domain"/>
    <property type="match status" value="1"/>
</dbReference>
<dbReference type="AlphaFoldDB" id="A0AAE1TY12"/>
<dbReference type="SUPFAM" id="SSF49468">
    <property type="entry name" value="VHL"/>
    <property type="match status" value="1"/>
</dbReference>
<accession>A0AAE1TY12</accession>
<dbReference type="InterPro" id="IPR024053">
    <property type="entry name" value="VHL_beta_dom"/>
</dbReference>
<dbReference type="InterPro" id="IPR036208">
    <property type="entry name" value="VHL_sf"/>
</dbReference>
<gene>
    <name evidence="4" type="ORF">Pmani_028487</name>
</gene>
<feature type="region of interest" description="Disordered" evidence="2">
    <location>
        <begin position="43"/>
        <end position="66"/>
    </location>
</feature>
<organism evidence="4 5">
    <name type="scientific">Petrolisthes manimaculis</name>
    <dbReference type="NCBI Taxonomy" id="1843537"/>
    <lineage>
        <taxon>Eukaryota</taxon>
        <taxon>Metazoa</taxon>
        <taxon>Ecdysozoa</taxon>
        <taxon>Arthropoda</taxon>
        <taxon>Crustacea</taxon>
        <taxon>Multicrustacea</taxon>
        <taxon>Malacostraca</taxon>
        <taxon>Eumalacostraca</taxon>
        <taxon>Eucarida</taxon>
        <taxon>Decapoda</taxon>
        <taxon>Pleocyemata</taxon>
        <taxon>Anomura</taxon>
        <taxon>Galatheoidea</taxon>
        <taxon>Porcellanidae</taxon>
        <taxon>Petrolisthes</taxon>
    </lineage>
</organism>
<reference evidence="4" key="1">
    <citation type="submission" date="2023-11" db="EMBL/GenBank/DDBJ databases">
        <title>Genome assemblies of two species of porcelain crab, Petrolisthes cinctipes and Petrolisthes manimaculis (Anomura: Porcellanidae).</title>
        <authorList>
            <person name="Angst P."/>
        </authorList>
    </citation>
    <scope>NUCLEOTIDE SEQUENCE</scope>
    <source>
        <strain evidence="4">PB745_02</strain>
        <tissue evidence="4">Gill</tissue>
    </source>
</reference>
<evidence type="ECO:0000313" key="5">
    <source>
        <dbReference type="Proteomes" id="UP001292094"/>
    </source>
</evidence>
<comment type="similarity">
    <text evidence="1">Belongs to the VHL family.</text>
</comment>
<evidence type="ECO:0000256" key="1">
    <source>
        <dbReference type="ARBA" id="ARBA00010057"/>
    </source>
</evidence>
<evidence type="ECO:0000256" key="2">
    <source>
        <dbReference type="SAM" id="MobiDB-lite"/>
    </source>
</evidence>
<feature type="compositionally biased region" description="Basic and acidic residues" evidence="2">
    <location>
        <begin position="43"/>
        <end position="60"/>
    </location>
</feature>
<keyword evidence="5" id="KW-1185">Reference proteome</keyword>
<comment type="caution">
    <text evidence="4">The sequence shown here is derived from an EMBL/GenBank/DDBJ whole genome shotgun (WGS) entry which is preliminary data.</text>
</comment>
<proteinExistence type="inferred from homology"/>
<dbReference type="EMBL" id="JAWZYT010003282">
    <property type="protein sequence ID" value="KAK4299225.1"/>
    <property type="molecule type" value="Genomic_DNA"/>
</dbReference>
<dbReference type="Pfam" id="PF01847">
    <property type="entry name" value="VHL"/>
    <property type="match status" value="1"/>
</dbReference>
<dbReference type="CDD" id="cd05468">
    <property type="entry name" value="pVHL"/>
    <property type="match status" value="1"/>
</dbReference>